<proteinExistence type="inferred from homology"/>
<dbReference type="GO" id="GO:0005525">
    <property type="term" value="F:GTP binding"/>
    <property type="evidence" value="ECO:0007669"/>
    <property type="project" value="InterPro"/>
</dbReference>
<feature type="binding site" evidence="9">
    <location>
        <begin position="31"/>
        <end position="36"/>
    </location>
    <ligand>
        <name>ATP</name>
        <dbReference type="ChEBI" id="CHEBI:30616"/>
    </ligand>
</feature>
<dbReference type="FunFam" id="1.10.150.300:FF:000003">
    <property type="entry name" value="Obg-like ATPase 1"/>
    <property type="match status" value="1"/>
</dbReference>
<reference evidence="12 13" key="1">
    <citation type="journal article" date="2019" name="Sci. Rep.">
        <title>Comparative genomics of chytrid fungi reveal insights into the obligate biotrophic and pathogenic lifestyle of Synchytrium endobioticum.</title>
        <authorList>
            <person name="van de Vossenberg B.T.L.H."/>
            <person name="Warris S."/>
            <person name="Nguyen H.D.T."/>
            <person name="van Gent-Pelzer M.P.E."/>
            <person name="Joly D.L."/>
            <person name="van de Geest H.C."/>
            <person name="Bonants P.J.M."/>
            <person name="Smith D.S."/>
            <person name="Levesque C.A."/>
            <person name="van der Lee T.A.J."/>
        </authorList>
    </citation>
    <scope>NUCLEOTIDE SEQUENCE [LARGE SCALE GENOMIC DNA]</scope>
    <source>
        <strain evidence="12 13">CBS 809.83</strain>
    </source>
</reference>
<keyword evidence="5 9" id="KW-0547">Nucleotide-binding</keyword>
<dbReference type="PRINTS" id="PR00326">
    <property type="entry name" value="GTP1OBG"/>
</dbReference>
<dbReference type="InterPro" id="IPR012675">
    <property type="entry name" value="Beta-grasp_dom_sf"/>
</dbReference>
<keyword evidence="4" id="KW-0479">Metal-binding</keyword>
<evidence type="ECO:0000313" key="13">
    <source>
        <dbReference type="Proteomes" id="UP000318582"/>
    </source>
</evidence>
<dbReference type="GO" id="GO:0016887">
    <property type="term" value="F:ATP hydrolysis activity"/>
    <property type="evidence" value="ECO:0007669"/>
    <property type="project" value="UniProtKB-UniRule"/>
</dbReference>
<dbReference type="InterPro" id="IPR041706">
    <property type="entry name" value="YchF_N"/>
</dbReference>
<organism evidence="12 13">
    <name type="scientific">Powellomyces hirtus</name>
    <dbReference type="NCBI Taxonomy" id="109895"/>
    <lineage>
        <taxon>Eukaryota</taxon>
        <taxon>Fungi</taxon>
        <taxon>Fungi incertae sedis</taxon>
        <taxon>Chytridiomycota</taxon>
        <taxon>Chytridiomycota incertae sedis</taxon>
        <taxon>Chytridiomycetes</taxon>
        <taxon>Spizellomycetales</taxon>
        <taxon>Powellomycetaceae</taxon>
        <taxon>Powellomyces</taxon>
    </lineage>
</organism>
<evidence type="ECO:0000256" key="7">
    <source>
        <dbReference type="ARBA" id="ARBA00022840"/>
    </source>
</evidence>
<evidence type="ECO:0000256" key="3">
    <source>
        <dbReference type="ARBA" id="ARBA00022490"/>
    </source>
</evidence>
<name>A0A507E1C3_9FUNG</name>
<comment type="function">
    <text evidence="9">Hydrolyzes ATP, and can also hydrolyze GTP with lower efficiency. Has lower affinity for GTP.</text>
</comment>
<dbReference type="InterPro" id="IPR023192">
    <property type="entry name" value="TGS-like_dom_sf"/>
</dbReference>
<comment type="subunit">
    <text evidence="9">Monomer.</text>
</comment>
<keyword evidence="13" id="KW-1185">Reference proteome</keyword>
<evidence type="ECO:0000256" key="5">
    <source>
        <dbReference type="ARBA" id="ARBA00022741"/>
    </source>
</evidence>
<dbReference type="InterPro" id="IPR006073">
    <property type="entry name" value="GTP-bd"/>
</dbReference>
<dbReference type="NCBIfam" id="TIGR00092">
    <property type="entry name" value="redox-regulated ATPase YchF"/>
    <property type="match status" value="1"/>
</dbReference>
<evidence type="ECO:0000259" key="10">
    <source>
        <dbReference type="PROSITE" id="PS51710"/>
    </source>
</evidence>
<comment type="cofactor">
    <cofactor evidence="1">
        <name>Mg(2+)</name>
        <dbReference type="ChEBI" id="CHEBI:18420"/>
    </cofactor>
</comment>
<dbReference type="HAMAP" id="MF_00944">
    <property type="entry name" value="YchF_OLA1_ATPase"/>
    <property type="match status" value="1"/>
</dbReference>
<evidence type="ECO:0000256" key="1">
    <source>
        <dbReference type="ARBA" id="ARBA00001946"/>
    </source>
</evidence>
<dbReference type="STRING" id="109895.A0A507E1C3"/>
<dbReference type="GO" id="GO:0005524">
    <property type="term" value="F:ATP binding"/>
    <property type="evidence" value="ECO:0007669"/>
    <property type="project" value="UniProtKB-UniRule"/>
</dbReference>
<gene>
    <name evidence="12" type="ORF">PhCBS80983_g03720</name>
</gene>
<keyword evidence="6 9" id="KW-0378">Hydrolase</keyword>
<keyword evidence="8" id="KW-0460">Magnesium</keyword>
<dbReference type="GO" id="GO:0016874">
    <property type="term" value="F:ligase activity"/>
    <property type="evidence" value="ECO:0007669"/>
    <property type="project" value="UniProtKB-KW"/>
</dbReference>
<dbReference type="PIRSF" id="PIRSF006641">
    <property type="entry name" value="CHP00092"/>
    <property type="match status" value="1"/>
</dbReference>
<dbReference type="PANTHER" id="PTHR23305">
    <property type="entry name" value="OBG GTPASE FAMILY"/>
    <property type="match status" value="1"/>
</dbReference>
<dbReference type="Gene3D" id="1.10.150.300">
    <property type="entry name" value="TGS-like domain"/>
    <property type="match status" value="1"/>
</dbReference>
<comment type="caution">
    <text evidence="12">The sequence shown here is derived from an EMBL/GenBank/DDBJ whole genome shotgun (WGS) entry which is preliminary data.</text>
</comment>
<evidence type="ECO:0000256" key="9">
    <source>
        <dbReference type="HAMAP-Rule" id="MF_03167"/>
    </source>
</evidence>
<dbReference type="InterPro" id="IPR004095">
    <property type="entry name" value="TGS"/>
</dbReference>
<keyword evidence="12" id="KW-0436">Ligase</keyword>
<evidence type="ECO:0000313" key="12">
    <source>
        <dbReference type="EMBL" id="TPX57596.1"/>
    </source>
</evidence>
<sequence length="408" mass="45492">MPPKKKGDTVEKPLLGRPGNNLKMGIVGLPNVGKSSFFNALTNSAVSAENFPFCTINPAEARAMVEDPRFDWLCDFYKPASKVPAFLTVTDIAGLVKGAAEGQGLGNAFLSHIRAVDGIFHLVRAFDDADVIHVEGDLDPVRDLTIIHEELRLKDEEFLNKQMDARKKDVRRIGNGGNAADKAKKEEYNIVEKVYNWVVKDKRDVRDGEWNGKEIEIINTLQLITAKPVVYLCNLSERDYARKKNKWLPKIKAWIDANHPGDLLIPYSGVMEMKMTTMPPEEKASYLKDLQTQHEVPAPVASVLPKIIVAGYNALQLIYFFTGGPDEVRAWTIRKNTKAPQAAGTIHTDFEKAFIMAEVMRYDDLKELGSEAAVKAGGKYVQKGKEYVVLDGDILYFKAGQVTAPKKK</sequence>
<keyword evidence="3 9" id="KW-0963">Cytoplasm</keyword>
<dbReference type="SUPFAM" id="SSF81271">
    <property type="entry name" value="TGS-like"/>
    <property type="match status" value="1"/>
</dbReference>
<evidence type="ECO:0000256" key="8">
    <source>
        <dbReference type="ARBA" id="ARBA00022842"/>
    </source>
</evidence>
<comment type="similarity">
    <text evidence="9">Belongs to the TRAFAC class OBG-HflX-like GTPase superfamily. OBG GTPase family. YchF/OLA1 subfamily.</text>
</comment>
<feature type="domain" description="OBG-type G" evidence="10">
    <location>
        <begin position="22"/>
        <end position="287"/>
    </location>
</feature>
<comment type="subcellular location">
    <subcellularLocation>
        <location evidence="2 9">Cytoplasm</location>
    </subcellularLocation>
</comment>
<dbReference type="FunFam" id="3.10.20.30:FF:000029">
    <property type="entry name" value="Obg-like ATPase 1"/>
    <property type="match status" value="1"/>
</dbReference>
<feature type="domain" description="TGS" evidence="11">
    <location>
        <begin position="316"/>
        <end position="399"/>
    </location>
</feature>
<evidence type="ECO:0000256" key="4">
    <source>
        <dbReference type="ARBA" id="ARBA00022723"/>
    </source>
</evidence>
<dbReference type="PANTHER" id="PTHR23305:SF11">
    <property type="entry name" value="OBG-LIKE ATPASE 1"/>
    <property type="match status" value="1"/>
</dbReference>
<dbReference type="InterPro" id="IPR013029">
    <property type="entry name" value="YchF_C"/>
</dbReference>
<dbReference type="InterPro" id="IPR027417">
    <property type="entry name" value="P-loop_NTPase"/>
</dbReference>
<dbReference type="InterPro" id="IPR012676">
    <property type="entry name" value="TGS-like"/>
</dbReference>
<dbReference type="GO" id="GO:0005737">
    <property type="term" value="C:cytoplasm"/>
    <property type="evidence" value="ECO:0007669"/>
    <property type="project" value="UniProtKB-SubCell"/>
</dbReference>
<keyword evidence="7 9" id="KW-0067">ATP-binding</keyword>
<dbReference type="Gene3D" id="3.40.50.300">
    <property type="entry name" value="P-loop containing nucleotide triphosphate hydrolases"/>
    <property type="match status" value="1"/>
</dbReference>
<dbReference type="Pfam" id="PF06071">
    <property type="entry name" value="YchF-GTPase_C"/>
    <property type="match status" value="1"/>
</dbReference>
<protein>
    <recommendedName>
        <fullName evidence="9">Obg-like ATPase 1</fullName>
    </recommendedName>
</protein>
<dbReference type="PROSITE" id="PS51880">
    <property type="entry name" value="TGS"/>
    <property type="match status" value="1"/>
</dbReference>
<feature type="binding site" evidence="9">
    <location>
        <position position="235"/>
    </location>
    <ligand>
        <name>ATP</name>
        <dbReference type="ChEBI" id="CHEBI:30616"/>
    </ligand>
</feature>
<dbReference type="GO" id="GO:0046872">
    <property type="term" value="F:metal ion binding"/>
    <property type="evidence" value="ECO:0007669"/>
    <property type="project" value="UniProtKB-KW"/>
</dbReference>
<evidence type="ECO:0000256" key="2">
    <source>
        <dbReference type="ARBA" id="ARBA00004496"/>
    </source>
</evidence>
<dbReference type="SUPFAM" id="SSF52540">
    <property type="entry name" value="P-loop containing nucleoside triphosphate hydrolases"/>
    <property type="match status" value="1"/>
</dbReference>
<dbReference type="AlphaFoldDB" id="A0A507E1C3"/>
<dbReference type="InterPro" id="IPR031167">
    <property type="entry name" value="G_OBG"/>
</dbReference>
<accession>A0A507E1C3</accession>
<evidence type="ECO:0000256" key="6">
    <source>
        <dbReference type="ARBA" id="ARBA00022801"/>
    </source>
</evidence>
<dbReference type="EMBL" id="QEAQ01000050">
    <property type="protein sequence ID" value="TPX57596.1"/>
    <property type="molecule type" value="Genomic_DNA"/>
</dbReference>
<dbReference type="Pfam" id="PF01926">
    <property type="entry name" value="MMR_HSR1"/>
    <property type="match status" value="1"/>
</dbReference>
<dbReference type="Proteomes" id="UP000318582">
    <property type="component" value="Unassembled WGS sequence"/>
</dbReference>
<dbReference type="PROSITE" id="PS51710">
    <property type="entry name" value="G_OBG"/>
    <property type="match status" value="1"/>
</dbReference>
<dbReference type="InterPro" id="IPR004396">
    <property type="entry name" value="ATPase_YchF/OLA1"/>
</dbReference>
<dbReference type="CDD" id="cd01900">
    <property type="entry name" value="YchF"/>
    <property type="match status" value="1"/>
</dbReference>
<evidence type="ECO:0000259" key="11">
    <source>
        <dbReference type="PROSITE" id="PS51880"/>
    </source>
</evidence>
<dbReference type="Gene3D" id="3.10.20.30">
    <property type="match status" value="1"/>
</dbReference>
<dbReference type="GO" id="GO:0043023">
    <property type="term" value="F:ribosomal large subunit binding"/>
    <property type="evidence" value="ECO:0007669"/>
    <property type="project" value="UniProtKB-UniRule"/>
</dbReference>
<dbReference type="CDD" id="cd04867">
    <property type="entry name" value="TGS_YchF_OLA1"/>
    <property type="match status" value="1"/>
</dbReference>